<feature type="transmembrane region" description="Helical" evidence="4">
    <location>
        <begin position="312"/>
        <end position="339"/>
    </location>
</feature>
<dbReference type="PROSITE" id="PS50850">
    <property type="entry name" value="MFS"/>
    <property type="match status" value="1"/>
</dbReference>
<feature type="transmembrane region" description="Helical" evidence="4">
    <location>
        <begin position="21"/>
        <end position="41"/>
    </location>
</feature>
<feature type="transmembrane region" description="Helical" evidence="4">
    <location>
        <begin position="84"/>
        <end position="108"/>
    </location>
</feature>
<dbReference type="SUPFAM" id="SSF103473">
    <property type="entry name" value="MFS general substrate transporter"/>
    <property type="match status" value="1"/>
</dbReference>
<proteinExistence type="predicted"/>
<keyword evidence="1 4" id="KW-0812">Transmembrane</keyword>
<reference evidence="6 7" key="1">
    <citation type="submission" date="2017-08" db="EMBL/GenBank/DDBJ databases">
        <title>Complete genome of Colwellia sp. NB097-1, a psychrophile bacterium ioslated from Bering Sea.</title>
        <authorList>
            <person name="Chen X."/>
        </authorList>
    </citation>
    <scope>NUCLEOTIDE SEQUENCE [LARGE SCALE GENOMIC DNA]</scope>
    <source>
        <strain evidence="6 7">NB097-1</strain>
    </source>
</reference>
<evidence type="ECO:0000256" key="2">
    <source>
        <dbReference type="ARBA" id="ARBA00022989"/>
    </source>
</evidence>
<evidence type="ECO:0000256" key="3">
    <source>
        <dbReference type="ARBA" id="ARBA00023136"/>
    </source>
</evidence>
<dbReference type="Pfam" id="PF07690">
    <property type="entry name" value="MFS_1"/>
    <property type="match status" value="1"/>
</dbReference>
<dbReference type="Proteomes" id="UP000202259">
    <property type="component" value="Chromosome"/>
</dbReference>
<dbReference type="KEGG" id="cber:B5D82_14460"/>
<feature type="transmembrane region" description="Helical" evidence="4">
    <location>
        <begin position="47"/>
        <end position="72"/>
    </location>
</feature>
<dbReference type="PANTHER" id="PTHR23547:SF1">
    <property type="entry name" value="MAJOR FACILITATOR SUPERFAMILY MFS_1"/>
    <property type="match status" value="1"/>
</dbReference>
<dbReference type="AlphaFoldDB" id="A0A222GAZ3"/>
<sequence length="408" mass="44326">MKVLNGVSAQVKQYFIITGNYWAFTLTDGALRMLVVLYFHQLGYSPLSIALLFLFYEIFGVITNLVGGWLGARVGLNKTMNIGLGLQIFALAMLLVPTSYLTVVYVMVAQALSGIAKDLNKMSAKSAIKLLVPAGDSSKLYQWVALLTGSKNTLKGIGFFLGGLLLTWLGFTGAIALMVVMLSLVWLFSLLKLQADLGKAKQKPKFKEILSKSRAINFLSAARLFLFAARDVWFVIALPVFLATEFGWSHSWVGGFLAMWIVLYGVVQTLAPKFTSRRTGQSPTGKDAAIWGGILVIVPAAMALALQSDFSAQWVVIIGLIVFAVLFAINSSLHSFLIVDMADKDGVSLDVGFYYMANACGRLLGTVLSGWIFQVYGLVACLFISAVFIALAVLFSSLIELDSGDDLE</sequence>
<protein>
    <submittedName>
        <fullName evidence="6">MFS transporter</fullName>
    </submittedName>
</protein>
<dbReference type="RefSeq" id="WP_081152497.1">
    <property type="nucleotide sequence ID" value="NZ_CP020465.1"/>
</dbReference>
<feature type="transmembrane region" description="Helical" evidence="4">
    <location>
        <begin position="351"/>
        <end position="371"/>
    </location>
</feature>
<name>A0A222GAZ3_9GAMM</name>
<evidence type="ECO:0000259" key="5">
    <source>
        <dbReference type="PROSITE" id="PS50850"/>
    </source>
</evidence>
<dbReference type="PANTHER" id="PTHR23547">
    <property type="entry name" value="MAJOR FACILITATOR SUPERFAMILY DOMAIN, GENERAL SUBSTRATE TRANSPORTER"/>
    <property type="match status" value="1"/>
</dbReference>
<dbReference type="EMBL" id="CP020465">
    <property type="protein sequence ID" value="ASP48862.1"/>
    <property type="molecule type" value="Genomic_DNA"/>
</dbReference>
<gene>
    <name evidence="6" type="ORF">B5D82_14460</name>
</gene>
<evidence type="ECO:0000256" key="1">
    <source>
        <dbReference type="ARBA" id="ARBA00022692"/>
    </source>
</evidence>
<feature type="transmembrane region" description="Helical" evidence="4">
    <location>
        <begin position="215"/>
        <end position="242"/>
    </location>
</feature>
<dbReference type="NCBIfam" id="NF033734">
    <property type="entry name" value="MFS_ArsJ"/>
    <property type="match status" value="1"/>
</dbReference>
<accession>A0A222GAZ3</accession>
<dbReference type="InterPro" id="IPR011701">
    <property type="entry name" value="MFS"/>
</dbReference>
<dbReference type="Gene3D" id="1.20.1250.20">
    <property type="entry name" value="MFS general substrate transporter like domains"/>
    <property type="match status" value="1"/>
</dbReference>
<feature type="transmembrane region" description="Helical" evidence="4">
    <location>
        <begin position="248"/>
        <end position="267"/>
    </location>
</feature>
<organism evidence="6 7">
    <name type="scientific">Cognaticolwellia beringensis</name>
    <dbReference type="NCBI Taxonomy" id="1967665"/>
    <lineage>
        <taxon>Bacteria</taxon>
        <taxon>Pseudomonadati</taxon>
        <taxon>Pseudomonadota</taxon>
        <taxon>Gammaproteobacteria</taxon>
        <taxon>Alteromonadales</taxon>
        <taxon>Colwelliaceae</taxon>
        <taxon>Cognaticolwellia</taxon>
    </lineage>
</organism>
<dbReference type="InterPro" id="IPR036259">
    <property type="entry name" value="MFS_trans_sf"/>
</dbReference>
<keyword evidence="3 4" id="KW-0472">Membrane</keyword>
<feature type="transmembrane region" description="Helical" evidence="4">
    <location>
        <begin position="168"/>
        <end position="194"/>
    </location>
</feature>
<dbReference type="InterPro" id="IPR047769">
    <property type="entry name" value="MFS_ArsJ"/>
</dbReference>
<feature type="domain" description="Major facilitator superfamily (MFS) profile" evidence="5">
    <location>
        <begin position="13"/>
        <end position="404"/>
    </location>
</feature>
<evidence type="ECO:0000256" key="4">
    <source>
        <dbReference type="SAM" id="Phobius"/>
    </source>
</evidence>
<keyword evidence="7" id="KW-1185">Reference proteome</keyword>
<feature type="transmembrane region" description="Helical" evidence="4">
    <location>
        <begin position="377"/>
        <end position="399"/>
    </location>
</feature>
<keyword evidence="2 4" id="KW-1133">Transmembrane helix</keyword>
<dbReference type="OrthoDB" id="186809at2"/>
<feature type="transmembrane region" description="Helical" evidence="4">
    <location>
        <begin position="288"/>
        <end position="306"/>
    </location>
</feature>
<evidence type="ECO:0000313" key="6">
    <source>
        <dbReference type="EMBL" id="ASP48862.1"/>
    </source>
</evidence>
<evidence type="ECO:0000313" key="7">
    <source>
        <dbReference type="Proteomes" id="UP000202259"/>
    </source>
</evidence>
<dbReference type="GO" id="GO:0022857">
    <property type="term" value="F:transmembrane transporter activity"/>
    <property type="evidence" value="ECO:0007669"/>
    <property type="project" value="InterPro"/>
</dbReference>
<dbReference type="InterPro" id="IPR020846">
    <property type="entry name" value="MFS_dom"/>
</dbReference>